<proteinExistence type="predicted"/>
<dbReference type="Pfam" id="PF21993">
    <property type="entry name" value="TetR_C_13_2"/>
    <property type="match status" value="1"/>
</dbReference>
<dbReference type="InterPro" id="IPR001647">
    <property type="entry name" value="HTH_TetR"/>
</dbReference>
<dbReference type="Pfam" id="PF00440">
    <property type="entry name" value="TetR_N"/>
    <property type="match status" value="1"/>
</dbReference>
<dbReference type="InterPro" id="IPR009057">
    <property type="entry name" value="Homeodomain-like_sf"/>
</dbReference>
<evidence type="ECO:0000313" key="6">
    <source>
        <dbReference type="EMBL" id="RKQ69712.1"/>
    </source>
</evidence>
<accession>A0A420WFG4</accession>
<feature type="domain" description="HTH tetR-type" evidence="5">
    <location>
        <begin position="20"/>
        <end position="80"/>
    </location>
</feature>
<evidence type="ECO:0000256" key="2">
    <source>
        <dbReference type="ARBA" id="ARBA00023125"/>
    </source>
</evidence>
<dbReference type="Gene3D" id="1.10.357.10">
    <property type="entry name" value="Tetracycline Repressor, domain 2"/>
    <property type="match status" value="1"/>
</dbReference>
<feature type="DNA-binding region" description="H-T-H motif" evidence="4">
    <location>
        <begin position="43"/>
        <end position="62"/>
    </location>
</feature>
<dbReference type="GO" id="GO:0003677">
    <property type="term" value="F:DNA binding"/>
    <property type="evidence" value="ECO:0007669"/>
    <property type="project" value="UniProtKB-UniRule"/>
</dbReference>
<dbReference type="PRINTS" id="PR00455">
    <property type="entry name" value="HTHTETR"/>
</dbReference>
<dbReference type="InParanoid" id="A0A420WFG4"/>
<dbReference type="Proteomes" id="UP000282211">
    <property type="component" value="Unassembled WGS sequence"/>
</dbReference>
<keyword evidence="1" id="KW-0805">Transcription regulation</keyword>
<dbReference type="PANTHER" id="PTHR47506">
    <property type="entry name" value="TRANSCRIPTIONAL REGULATORY PROTEIN"/>
    <property type="match status" value="1"/>
</dbReference>
<evidence type="ECO:0000259" key="5">
    <source>
        <dbReference type="PROSITE" id="PS50977"/>
    </source>
</evidence>
<keyword evidence="3" id="KW-0804">Transcription</keyword>
<keyword evidence="2 4" id="KW-0238">DNA-binding</keyword>
<evidence type="ECO:0000256" key="3">
    <source>
        <dbReference type="ARBA" id="ARBA00023163"/>
    </source>
</evidence>
<dbReference type="InterPro" id="IPR036271">
    <property type="entry name" value="Tet_transcr_reg_TetR-rel_C_sf"/>
</dbReference>
<comment type="caution">
    <text evidence="6">The sequence shown here is derived from an EMBL/GenBank/DDBJ whole genome shotgun (WGS) entry which is preliminary data.</text>
</comment>
<evidence type="ECO:0000256" key="4">
    <source>
        <dbReference type="PROSITE-ProRule" id="PRU00335"/>
    </source>
</evidence>
<dbReference type="AlphaFoldDB" id="A0A420WFG4"/>
<dbReference type="InterPro" id="IPR054156">
    <property type="entry name" value="YxaF_TetR_C"/>
</dbReference>
<dbReference type="SUPFAM" id="SSF48498">
    <property type="entry name" value="Tetracyclin repressor-like, C-terminal domain"/>
    <property type="match status" value="1"/>
</dbReference>
<reference evidence="6 7" key="1">
    <citation type="submission" date="2018-10" db="EMBL/GenBank/DDBJ databases">
        <title>Genomic Encyclopedia of Type Strains, Phase IV (KMG-IV): sequencing the most valuable type-strain genomes for metagenomic binning, comparative biology and taxonomic classification.</title>
        <authorList>
            <person name="Goeker M."/>
        </authorList>
    </citation>
    <scope>NUCLEOTIDE SEQUENCE [LARGE SCALE GENOMIC DNA]</scope>
    <source>
        <strain evidence="6 7">DSM 22008</strain>
    </source>
</reference>
<dbReference type="Gene3D" id="1.10.10.60">
    <property type="entry name" value="Homeodomain-like"/>
    <property type="match status" value="1"/>
</dbReference>
<evidence type="ECO:0000313" key="7">
    <source>
        <dbReference type="Proteomes" id="UP000282211"/>
    </source>
</evidence>
<keyword evidence="7" id="KW-1185">Reference proteome</keyword>
<organism evidence="6 7">
    <name type="scientific">Litorimonas taeanensis</name>
    <dbReference type="NCBI Taxonomy" id="568099"/>
    <lineage>
        <taxon>Bacteria</taxon>
        <taxon>Pseudomonadati</taxon>
        <taxon>Pseudomonadota</taxon>
        <taxon>Alphaproteobacteria</taxon>
        <taxon>Maricaulales</taxon>
        <taxon>Robiginitomaculaceae</taxon>
    </lineage>
</organism>
<evidence type="ECO:0000256" key="1">
    <source>
        <dbReference type="ARBA" id="ARBA00023015"/>
    </source>
</evidence>
<gene>
    <name evidence="6" type="ORF">DES40_2516</name>
</gene>
<dbReference type="PROSITE" id="PS50977">
    <property type="entry name" value="HTH_TETR_2"/>
    <property type="match status" value="1"/>
</dbReference>
<dbReference type="EMBL" id="RBII01000002">
    <property type="protein sequence ID" value="RKQ69712.1"/>
    <property type="molecule type" value="Genomic_DNA"/>
</dbReference>
<sequence length="204" mass="23043">MNSQTRDMKKPSQPVGRPREFVEEDVLDAVMKLFWKQGYEGTGLKDILTATGLTKGSIYKAFESKHNLYLKSLERYEKIYVDSAVTSLKSTDDPISRLDEFLSAPIKNMSVNAPNKGCFLCNSSADRASSDEETRALVQRSFRKLSAALSSAIYEIRPEWPEKRIQQTAQMMLSVYSGLRIMSRSREDIDIMKDAKDGALALIK</sequence>
<protein>
    <submittedName>
        <fullName evidence="6">TetR family transcriptional regulator</fullName>
    </submittedName>
</protein>
<dbReference type="SUPFAM" id="SSF46689">
    <property type="entry name" value="Homeodomain-like"/>
    <property type="match status" value="1"/>
</dbReference>
<dbReference type="PANTHER" id="PTHR47506:SF1">
    <property type="entry name" value="HTH-TYPE TRANSCRIPTIONAL REGULATOR YJDC"/>
    <property type="match status" value="1"/>
</dbReference>
<name>A0A420WFG4_9PROT</name>